<dbReference type="GO" id="GO:0046872">
    <property type="term" value="F:metal ion binding"/>
    <property type="evidence" value="ECO:0007669"/>
    <property type="project" value="UniProtKB-KW"/>
</dbReference>
<name>I2H7A7_HENB6</name>
<dbReference type="InterPro" id="IPR007484">
    <property type="entry name" value="Peptidase_M28"/>
</dbReference>
<feature type="transmembrane region" description="Helical" evidence="16">
    <location>
        <begin position="442"/>
        <end position="464"/>
    </location>
</feature>
<dbReference type="GO" id="GO:0008235">
    <property type="term" value="F:metalloexopeptidase activity"/>
    <property type="evidence" value="ECO:0007669"/>
    <property type="project" value="InterPro"/>
</dbReference>
<evidence type="ECO:0000256" key="13">
    <source>
        <dbReference type="ARBA" id="ARBA00023136"/>
    </source>
</evidence>
<dbReference type="PANTHER" id="PTHR12147:SF58">
    <property type="entry name" value="VACUOLAR MEMBRANE PROTEASE"/>
    <property type="match status" value="1"/>
</dbReference>
<keyword evidence="12" id="KW-0482">Metalloprotease</keyword>
<comment type="subcellular location">
    <subcellularLocation>
        <location evidence="3">Vacuole membrane</location>
        <topology evidence="3">Multi-pass membrane protein</topology>
    </subcellularLocation>
</comment>
<dbReference type="eggNOG" id="KOG2194">
    <property type="taxonomic scope" value="Eukaryota"/>
</dbReference>
<dbReference type="OrthoDB" id="76293at2759"/>
<feature type="transmembrane region" description="Helical" evidence="16">
    <location>
        <begin position="406"/>
        <end position="430"/>
    </location>
</feature>
<keyword evidence="21" id="KW-1185">Reference proteome</keyword>
<dbReference type="PROSITE" id="PS51257">
    <property type="entry name" value="PROKAR_LIPOPROTEIN"/>
    <property type="match status" value="1"/>
</dbReference>
<keyword evidence="8 15" id="KW-0479">Metal-binding</keyword>
<feature type="transmembrane region" description="Helical" evidence="16">
    <location>
        <begin position="686"/>
        <end position="706"/>
    </location>
</feature>
<keyword evidence="11 16" id="KW-1133">Transmembrane helix</keyword>
<feature type="transmembrane region" description="Helical" evidence="16">
    <location>
        <begin position="16"/>
        <end position="34"/>
    </location>
</feature>
<evidence type="ECO:0000256" key="3">
    <source>
        <dbReference type="ARBA" id="ARBA00004128"/>
    </source>
</evidence>
<comment type="cofactor">
    <cofactor evidence="1">
        <name>Zn(2+)</name>
        <dbReference type="ChEBI" id="CHEBI:29105"/>
    </cofactor>
</comment>
<dbReference type="FunCoup" id="I2H7A7">
    <property type="interactions" value="17"/>
</dbReference>
<feature type="transmembrane region" description="Helical" evidence="16">
    <location>
        <begin position="509"/>
        <end position="529"/>
    </location>
</feature>
<dbReference type="CDD" id="cd03875">
    <property type="entry name" value="M28_Fxna_like"/>
    <property type="match status" value="1"/>
</dbReference>
<dbReference type="PANTHER" id="PTHR12147">
    <property type="entry name" value="METALLOPEPTIDASE M28 FAMILY MEMBER"/>
    <property type="match status" value="1"/>
</dbReference>
<dbReference type="GO" id="GO:0006508">
    <property type="term" value="P:proteolysis"/>
    <property type="evidence" value="ECO:0007669"/>
    <property type="project" value="UniProtKB-KW"/>
</dbReference>
<evidence type="ECO:0000256" key="1">
    <source>
        <dbReference type="ARBA" id="ARBA00001947"/>
    </source>
</evidence>
<comment type="similarity">
    <text evidence="4 15">Belongs to the peptidase M28 family.</text>
</comment>
<sequence length="1012" mass="116822">MVSKFLRSIFRFRKTNISIFLLVTYACIGLIYIYDHTRYKITLPNPLLEPELNSLMESAWLDLQNVTSTFHPYGSRDNDRVHDYLKFRIQQIVSTNNGTKRNSFVEVSDDYSNNLTLLFKQQDTFNATSTKSRVIYFESSNLLVKLQGKNNSLPGLLISAHFDAVPTSLGATDDGIGIVSMLSILQNLMNQNRQPERTIIFNFNNNEEFGLLGASAFFNHEWSNIVSYVLNLEGAGAGGRAVLLRTSDTSTANIYKDSVLSQPFGNSMYQEGFYKRYIRSETDFKVYQENGLKGWDIAFYRPRDYYHTIRDSVQYTCKHSLWNMLHTTLQITNYMSNKATILESSEPTSIDTSPAIYFDIAGLGFVVISAKTLFTINCFLLVICPLITFSLHAISKTRNTWKMNNFTIWLRFPISFVISTFTTYLFTSIIMHLNKYVFSRDYLIPIFFTSSLSILLNYLILSLFEYVNPIQDFKLIIFREITMVSWLLLLAITFRLYKSSYKDTGVYSITILYFLMSLATNIGYVSMVFKNNRNNIDDHFEEEIVSYPQSEVQNNNQYGSVTDNMVAPPANEETVEHNLNNTTITIDNENDDDENQRIIHSDNEDLEPQEAAPLLAPHGSQRQESLHDMDAKSIISKSKRIMKQSLNYDWLIQFLIAVPILTFLFFNVFDLIFEALNQTVQDNGNVYKLIFSMLLIAGIMISLPVLPFAYKLNFSVGTSLFIITILSFSISLFQNSFNIDLPLKVRFIQTVDFSDESTELEYGKPMVNIFGLAGGYILPMINDLPSVKQNGLQPICEIQDTGMELCKYEGMKPNLLDYMPNEERSEKDDSYSNSLENIMQIEVLKNNRNSPDRSPYQPIEAELKIHVRENRMCTLYFNNSSSRNSPVNKVTIFHDNWHPNGDSESYTWRNGIDEFQLHKLDFEQDYYHIGIQWLPRDLYDFDRRIYVKDESTNHLGIFFHCYWAEYNTGTIINGKKLRKIPALDELLAYAPLNMSFTNREKGLVLVKNYVEL</sequence>
<evidence type="ECO:0000256" key="12">
    <source>
        <dbReference type="ARBA" id="ARBA00023049"/>
    </source>
</evidence>
<feature type="domain" description="Vacuolar membrane protease transmembrane" evidence="19">
    <location>
        <begin position="410"/>
        <end position="715"/>
    </location>
</feature>
<dbReference type="KEGG" id="tbl:TBLA_0G03220"/>
<accession>I2H7A7</accession>
<keyword evidence="10 15" id="KW-0862">Zinc</keyword>
<keyword evidence="13 16" id="KW-0472">Membrane</keyword>
<dbReference type="Proteomes" id="UP000002866">
    <property type="component" value="Chromosome 7"/>
</dbReference>
<dbReference type="OMA" id="TPWPVTI"/>
<dbReference type="GO" id="GO:0000329">
    <property type="term" value="C:fungal-type vacuole membrane"/>
    <property type="evidence" value="ECO:0007669"/>
    <property type="project" value="EnsemblFungi"/>
</dbReference>
<dbReference type="Pfam" id="PF22250">
    <property type="entry name" value="PFF1_C"/>
    <property type="match status" value="1"/>
</dbReference>
<dbReference type="Pfam" id="PF22251">
    <property type="entry name" value="PFF1_TM"/>
    <property type="match status" value="1"/>
</dbReference>
<dbReference type="InterPro" id="IPR045175">
    <property type="entry name" value="M28_fam"/>
</dbReference>
<keyword evidence="14" id="KW-0325">Glycoprotein</keyword>
<dbReference type="InterPro" id="IPR053975">
    <property type="entry name" value="PFF1_C"/>
</dbReference>
<evidence type="ECO:0000256" key="16">
    <source>
        <dbReference type="SAM" id="Phobius"/>
    </source>
</evidence>
<keyword evidence="6 15" id="KW-0645">Protease</keyword>
<dbReference type="RefSeq" id="XP_004181778.1">
    <property type="nucleotide sequence ID" value="XM_004181730.1"/>
</dbReference>
<protein>
    <recommendedName>
        <fullName evidence="15">Peptide hydrolase</fullName>
        <ecNumber evidence="15">3.4.-.-</ecNumber>
    </recommendedName>
</protein>
<keyword evidence="5" id="KW-0926">Vacuole</keyword>
<dbReference type="GeneID" id="14497391"/>
<evidence type="ECO:0000256" key="7">
    <source>
        <dbReference type="ARBA" id="ARBA00022692"/>
    </source>
</evidence>
<evidence type="ECO:0000256" key="2">
    <source>
        <dbReference type="ARBA" id="ARBA00003273"/>
    </source>
</evidence>
<dbReference type="Gene3D" id="3.40.630.10">
    <property type="entry name" value="Zn peptidases"/>
    <property type="match status" value="1"/>
</dbReference>
<evidence type="ECO:0000256" key="11">
    <source>
        <dbReference type="ARBA" id="ARBA00022989"/>
    </source>
</evidence>
<dbReference type="SUPFAM" id="SSF53187">
    <property type="entry name" value="Zn-dependent exopeptidases"/>
    <property type="match status" value="1"/>
</dbReference>
<dbReference type="InterPro" id="IPR053976">
    <property type="entry name" value="PFF1_TM"/>
</dbReference>
<proteinExistence type="inferred from homology"/>
<evidence type="ECO:0000256" key="4">
    <source>
        <dbReference type="ARBA" id="ARBA00010918"/>
    </source>
</evidence>
<evidence type="ECO:0000256" key="15">
    <source>
        <dbReference type="RuleBase" id="RU361240"/>
    </source>
</evidence>
<dbReference type="InterPro" id="IPR048024">
    <property type="entry name" value="Fxna-like_M28_dom"/>
</dbReference>
<evidence type="ECO:0000256" key="8">
    <source>
        <dbReference type="ARBA" id="ARBA00022723"/>
    </source>
</evidence>
<dbReference type="Pfam" id="PF04389">
    <property type="entry name" value="Peptidase_M28"/>
    <property type="match status" value="1"/>
</dbReference>
<dbReference type="EC" id="3.4.-.-" evidence="15"/>
<evidence type="ECO:0000259" key="18">
    <source>
        <dbReference type="Pfam" id="PF22250"/>
    </source>
</evidence>
<feature type="transmembrane region" description="Helical" evidence="16">
    <location>
        <begin position="713"/>
        <end position="733"/>
    </location>
</feature>
<feature type="transmembrane region" description="Helical" evidence="16">
    <location>
        <begin position="646"/>
        <end position="666"/>
    </location>
</feature>
<dbReference type="InParanoid" id="I2H7A7"/>
<gene>
    <name evidence="20" type="primary">TBLA0G03220</name>
    <name evidence="20" type="ORF">TBLA_0G03220</name>
</gene>
<evidence type="ECO:0000259" key="19">
    <source>
        <dbReference type="Pfam" id="PF22251"/>
    </source>
</evidence>
<keyword evidence="9 15" id="KW-0378">Hydrolase</keyword>
<evidence type="ECO:0000256" key="10">
    <source>
        <dbReference type="ARBA" id="ARBA00022833"/>
    </source>
</evidence>
<feature type="transmembrane region" description="Helical" evidence="16">
    <location>
        <begin position="476"/>
        <end position="497"/>
    </location>
</feature>
<evidence type="ECO:0000256" key="6">
    <source>
        <dbReference type="ARBA" id="ARBA00022670"/>
    </source>
</evidence>
<feature type="transmembrane region" description="Helical" evidence="16">
    <location>
        <begin position="373"/>
        <end position="394"/>
    </location>
</feature>
<comment type="function">
    <text evidence="2">May be involved in vacuolar sorting and osmoregulation.</text>
</comment>
<reference evidence="20 21" key="1">
    <citation type="journal article" date="2011" name="Proc. Natl. Acad. Sci. U.S.A.">
        <title>Evolutionary erosion of yeast sex chromosomes by mating-type switching accidents.</title>
        <authorList>
            <person name="Gordon J.L."/>
            <person name="Armisen D."/>
            <person name="Proux-Wera E."/>
            <person name="Oheigeartaigh S.S."/>
            <person name="Byrne K.P."/>
            <person name="Wolfe K.H."/>
        </authorList>
    </citation>
    <scope>NUCLEOTIDE SEQUENCE [LARGE SCALE GENOMIC DNA]</scope>
    <source>
        <strain evidence="21">ATCC 34711 / CBS 6284 / DSM 70876 / NBRC 10599 / NRRL Y-10934 / UCD 77-7</strain>
    </source>
</reference>
<feature type="domain" description="Vacuolar membrane protease C-terminal" evidence="18">
    <location>
        <begin position="743"/>
        <end position="1006"/>
    </location>
</feature>
<dbReference type="FunFam" id="3.40.630.10:FF:000057">
    <property type="entry name" value="Vacuolar membrane protease"/>
    <property type="match status" value="1"/>
</dbReference>
<evidence type="ECO:0000259" key="17">
    <source>
        <dbReference type="Pfam" id="PF04389"/>
    </source>
</evidence>
<organism evidence="20 21">
    <name type="scientific">Henningerozyma blattae (strain ATCC 34711 / CBS 6284 / DSM 70876 / NBRC 10599 / NRRL Y-10934 / UCD 77-7)</name>
    <name type="common">Yeast</name>
    <name type="synonym">Tetrapisispora blattae</name>
    <dbReference type="NCBI Taxonomy" id="1071380"/>
    <lineage>
        <taxon>Eukaryota</taxon>
        <taxon>Fungi</taxon>
        <taxon>Dikarya</taxon>
        <taxon>Ascomycota</taxon>
        <taxon>Saccharomycotina</taxon>
        <taxon>Saccharomycetes</taxon>
        <taxon>Saccharomycetales</taxon>
        <taxon>Saccharomycetaceae</taxon>
        <taxon>Henningerozyma</taxon>
    </lineage>
</organism>
<evidence type="ECO:0000256" key="9">
    <source>
        <dbReference type="ARBA" id="ARBA00022801"/>
    </source>
</evidence>
<keyword evidence="7 16" id="KW-0812">Transmembrane</keyword>
<evidence type="ECO:0000313" key="21">
    <source>
        <dbReference type="Proteomes" id="UP000002866"/>
    </source>
</evidence>
<dbReference type="EMBL" id="HE806322">
    <property type="protein sequence ID" value="CCH62259.1"/>
    <property type="molecule type" value="Genomic_DNA"/>
</dbReference>
<dbReference type="AlphaFoldDB" id="I2H7A7"/>
<evidence type="ECO:0000313" key="20">
    <source>
        <dbReference type="EMBL" id="CCH62259.1"/>
    </source>
</evidence>
<evidence type="ECO:0000256" key="5">
    <source>
        <dbReference type="ARBA" id="ARBA00022554"/>
    </source>
</evidence>
<feature type="domain" description="Peptidase M28" evidence="17">
    <location>
        <begin position="141"/>
        <end position="330"/>
    </location>
</feature>
<dbReference type="HOGENOM" id="CLU_006412_1_0_1"/>
<evidence type="ECO:0000256" key="14">
    <source>
        <dbReference type="ARBA" id="ARBA00023180"/>
    </source>
</evidence>